<keyword evidence="1" id="KW-0732">Signal</keyword>
<accession>A0A8B6H4G2</accession>
<dbReference type="Gene3D" id="2.70.130.10">
    <property type="entry name" value="Mannose-6-phosphate receptor binding domain"/>
    <property type="match status" value="1"/>
</dbReference>
<keyword evidence="6" id="KW-1185">Reference proteome</keyword>
<dbReference type="Proteomes" id="UP000596742">
    <property type="component" value="Unassembled WGS sequence"/>
</dbReference>
<dbReference type="Pfam" id="PF13015">
    <property type="entry name" value="PRKCSH_1"/>
    <property type="match status" value="1"/>
</dbReference>
<dbReference type="EMBL" id="UYJE01009530">
    <property type="protein sequence ID" value="VDI74202.1"/>
    <property type="molecule type" value="Genomic_DNA"/>
</dbReference>
<name>A0A8B6H4G2_MYTGA</name>
<organism evidence="5 6">
    <name type="scientific">Mytilus galloprovincialis</name>
    <name type="common">Mediterranean mussel</name>
    <dbReference type="NCBI Taxonomy" id="29158"/>
    <lineage>
        <taxon>Eukaryota</taxon>
        <taxon>Metazoa</taxon>
        <taxon>Spiralia</taxon>
        <taxon>Lophotrochozoa</taxon>
        <taxon>Mollusca</taxon>
        <taxon>Bivalvia</taxon>
        <taxon>Autobranchia</taxon>
        <taxon>Pteriomorphia</taxon>
        <taxon>Mytilida</taxon>
        <taxon>Mytiloidea</taxon>
        <taxon>Mytilidae</taxon>
        <taxon>Mytilinae</taxon>
        <taxon>Mytilus</taxon>
    </lineage>
</organism>
<evidence type="ECO:0000313" key="5">
    <source>
        <dbReference type="EMBL" id="VDI74202.1"/>
    </source>
</evidence>
<proteinExistence type="predicted"/>
<feature type="compositionally biased region" description="Basic and acidic residues" evidence="3">
    <location>
        <begin position="310"/>
        <end position="326"/>
    </location>
</feature>
<dbReference type="PANTHER" id="PTHR12630:SF6">
    <property type="entry name" value="N-ACETYLGLUCOSAMINE-1-PHOSPHOTRANSFERASE SUBUNIT GAMMA"/>
    <property type="match status" value="1"/>
</dbReference>
<evidence type="ECO:0000256" key="2">
    <source>
        <dbReference type="ARBA" id="ARBA00023157"/>
    </source>
</evidence>
<keyword evidence="2" id="KW-1015">Disulfide bond</keyword>
<dbReference type="AlphaFoldDB" id="A0A8B6H4G2"/>
<reference evidence="5" key="1">
    <citation type="submission" date="2018-11" db="EMBL/GenBank/DDBJ databases">
        <authorList>
            <person name="Alioto T."/>
            <person name="Alioto T."/>
        </authorList>
    </citation>
    <scope>NUCLEOTIDE SEQUENCE</scope>
</reference>
<protein>
    <submittedName>
        <fullName evidence="5">N-acetylglucosamine-1-phosphate transferase, gamma subunit</fullName>
    </submittedName>
</protein>
<evidence type="ECO:0000259" key="4">
    <source>
        <dbReference type="PROSITE" id="PS51914"/>
    </source>
</evidence>
<sequence length="358" mass="42082">MGHFYFHFERKLLKMKIDKGEIIQQQFVKMCKKIIFYLLFHAYFTVLKGIEMVNMKIVEEPSSYGMNNFNNQQTQQEDNQLKMRVSPSKFSGPQHLTRLVNKCFSKQIDSYTYKLCPFSNVSQHEDSYRWNPYKGILGVWQEWEIHNNTFVAMVMREGDNCGNLFRSMKVFLRCGNKNEIVNVSEPSTCQYHMNFNTPYACHPHAMLVFPTLSEELCNEWELIEGRLVNEEITIQGYKKRLHALFVKAGYYLSGTAKDKLSKEAVKKEEKKEKEENGEFDTLYQCTQEYQKIKQQLDALKMVLKDPMVDSKTKDRVNKMEENDKQNKNSKGRQTVALKISVLYLKLVLLSTANHDPYE</sequence>
<evidence type="ECO:0000256" key="3">
    <source>
        <dbReference type="SAM" id="MobiDB-lite"/>
    </source>
</evidence>
<evidence type="ECO:0000313" key="6">
    <source>
        <dbReference type="Proteomes" id="UP000596742"/>
    </source>
</evidence>
<comment type="caution">
    <text evidence="5">The sequence shown here is derived from an EMBL/GenBank/DDBJ whole genome shotgun (WGS) entry which is preliminary data.</text>
</comment>
<dbReference type="SUPFAM" id="SSF50911">
    <property type="entry name" value="Mannose 6-phosphate receptor domain"/>
    <property type="match status" value="1"/>
</dbReference>
<feature type="region of interest" description="Disordered" evidence="3">
    <location>
        <begin position="310"/>
        <end position="331"/>
    </location>
</feature>
<dbReference type="InterPro" id="IPR009011">
    <property type="entry name" value="Man6P_isomerase_rcpt-bd_dom_sf"/>
</dbReference>
<dbReference type="InterPro" id="IPR039794">
    <property type="entry name" value="Gtb1-like"/>
</dbReference>
<dbReference type="InterPro" id="IPR036607">
    <property type="entry name" value="PRKCSH"/>
</dbReference>
<dbReference type="PROSITE" id="PS51914">
    <property type="entry name" value="MRH"/>
    <property type="match status" value="1"/>
</dbReference>
<evidence type="ECO:0000256" key="1">
    <source>
        <dbReference type="ARBA" id="ARBA00022729"/>
    </source>
</evidence>
<feature type="domain" description="MRH" evidence="4">
    <location>
        <begin position="101"/>
        <end position="203"/>
    </location>
</feature>
<gene>
    <name evidence="5" type="ORF">MGAL_10B021767</name>
</gene>
<dbReference type="GO" id="GO:0005794">
    <property type="term" value="C:Golgi apparatus"/>
    <property type="evidence" value="ECO:0007669"/>
    <property type="project" value="TreeGrafter"/>
</dbReference>
<dbReference type="GO" id="GO:0016740">
    <property type="term" value="F:transferase activity"/>
    <property type="evidence" value="ECO:0007669"/>
    <property type="project" value="UniProtKB-KW"/>
</dbReference>
<dbReference type="PANTHER" id="PTHR12630">
    <property type="entry name" value="N-LINKED OLIGOSACCHARIDE PROCESSING"/>
    <property type="match status" value="1"/>
</dbReference>
<dbReference type="OrthoDB" id="28322at2759"/>
<keyword evidence="5" id="KW-0808">Transferase</keyword>
<dbReference type="InterPro" id="IPR044865">
    <property type="entry name" value="MRH_dom"/>
</dbReference>